<keyword evidence="8" id="KW-1185">Reference proteome</keyword>
<organism evidence="8 9">
    <name type="scientific">Ditylenchus dipsaci</name>
    <dbReference type="NCBI Taxonomy" id="166011"/>
    <lineage>
        <taxon>Eukaryota</taxon>
        <taxon>Metazoa</taxon>
        <taxon>Ecdysozoa</taxon>
        <taxon>Nematoda</taxon>
        <taxon>Chromadorea</taxon>
        <taxon>Rhabditida</taxon>
        <taxon>Tylenchina</taxon>
        <taxon>Tylenchomorpha</taxon>
        <taxon>Sphaerularioidea</taxon>
        <taxon>Anguinidae</taxon>
        <taxon>Anguininae</taxon>
        <taxon>Ditylenchus</taxon>
    </lineage>
</organism>
<keyword evidence="4 7" id="KW-1133">Transmembrane helix</keyword>
<dbReference type="InterPro" id="IPR036259">
    <property type="entry name" value="MFS_trans_sf"/>
</dbReference>
<dbReference type="GO" id="GO:0005765">
    <property type="term" value="C:lysosomal membrane"/>
    <property type="evidence" value="ECO:0007669"/>
    <property type="project" value="TreeGrafter"/>
</dbReference>
<keyword evidence="3 7" id="KW-0812">Transmembrane</keyword>
<dbReference type="InterPro" id="IPR051068">
    <property type="entry name" value="MFS_Domain-Containing_Protein"/>
</dbReference>
<dbReference type="Gene3D" id="1.20.1250.20">
    <property type="entry name" value="MFS general substrate transporter like domains"/>
    <property type="match status" value="1"/>
</dbReference>
<evidence type="ECO:0000313" key="9">
    <source>
        <dbReference type="WBParaSite" id="jg10631"/>
    </source>
</evidence>
<reference evidence="9" key="1">
    <citation type="submission" date="2022-11" db="UniProtKB">
        <authorList>
            <consortium name="WormBaseParasite"/>
        </authorList>
    </citation>
    <scope>IDENTIFICATION</scope>
</reference>
<evidence type="ECO:0000256" key="2">
    <source>
        <dbReference type="ARBA" id="ARBA00022448"/>
    </source>
</evidence>
<comment type="subcellular location">
    <subcellularLocation>
        <location evidence="1">Endomembrane system</location>
        <topology evidence="1">Multi-pass membrane protein</topology>
    </subcellularLocation>
</comment>
<evidence type="ECO:0000256" key="7">
    <source>
        <dbReference type="SAM" id="Phobius"/>
    </source>
</evidence>
<evidence type="ECO:0000256" key="3">
    <source>
        <dbReference type="ARBA" id="ARBA00022692"/>
    </source>
</evidence>
<evidence type="ECO:0000256" key="6">
    <source>
        <dbReference type="SAM" id="MobiDB-lite"/>
    </source>
</evidence>
<evidence type="ECO:0000256" key="1">
    <source>
        <dbReference type="ARBA" id="ARBA00004127"/>
    </source>
</evidence>
<dbReference type="WBParaSite" id="jg10631">
    <property type="protein sequence ID" value="jg10631"/>
    <property type="gene ID" value="jg10631"/>
</dbReference>
<keyword evidence="5 7" id="KW-0472">Membrane</keyword>
<feature type="transmembrane region" description="Helical" evidence="7">
    <location>
        <begin position="69"/>
        <end position="89"/>
    </location>
</feature>
<feature type="region of interest" description="Disordered" evidence="6">
    <location>
        <begin position="126"/>
        <end position="146"/>
    </location>
</feature>
<evidence type="ECO:0000256" key="5">
    <source>
        <dbReference type="ARBA" id="ARBA00023136"/>
    </source>
</evidence>
<feature type="transmembrane region" description="Helical" evidence="7">
    <location>
        <begin position="6"/>
        <end position="30"/>
    </location>
</feature>
<dbReference type="SUPFAM" id="SSF103473">
    <property type="entry name" value="MFS general substrate transporter"/>
    <property type="match status" value="1"/>
</dbReference>
<proteinExistence type="predicted"/>
<protein>
    <submittedName>
        <fullName evidence="9">Uncharacterized protein</fullName>
    </submittedName>
</protein>
<keyword evidence="2" id="KW-0813">Transport</keyword>
<dbReference type="GO" id="GO:0012505">
    <property type="term" value="C:endomembrane system"/>
    <property type="evidence" value="ECO:0007669"/>
    <property type="project" value="UniProtKB-SubCell"/>
</dbReference>
<accession>A0A915CMC9</accession>
<dbReference type="Proteomes" id="UP000887574">
    <property type="component" value="Unplaced"/>
</dbReference>
<dbReference type="PANTHER" id="PTHR23510:SF3">
    <property type="entry name" value="MAJOR FACILITATOR SUPERFAMILY DOMAIN-CONTAINING PROTEIN 8"/>
    <property type="match status" value="1"/>
</dbReference>
<sequence>MYIYYGSYVLVFGIALPCLNNSLQSLYSLVLGNGRQGTMQGVNQAVGSLSRILGPLVMSSTFAKFGPQATWGVEIGTLVLFLVIWAAAYKRLVPASQRPCKVVFEAKTGEPEKVFVVDLNRWQLMDDGKEGNNQQEDVNLEKHAMP</sequence>
<name>A0A915CMC9_9BILA</name>
<evidence type="ECO:0000313" key="8">
    <source>
        <dbReference type="Proteomes" id="UP000887574"/>
    </source>
</evidence>
<dbReference type="PANTHER" id="PTHR23510">
    <property type="entry name" value="INNER MEMBRANE TRANSPORT PROTEIN YAJR"/>
    <property type="match status" value="1"/>
</dbReference>
<dbReference type="AlphaFoldDB" id="A0A915CMC9"/>
<evidence type="ECO:0000256" key="4">
    <source>
        <dbReference type="ARBA" id="ARBA00022989"/>
    </source>
</evidence>